<feature type="domain" description="AB hydrolase-1" evidence="2">
    <location>
        <begin position="15"/>
        <end position="241"/>
    </location>
</feature>
<dbReference type="AlphaFoldDB" id="A0A9W6RNE5"/>
<dbReference type="InterPro" id="IPR000073">
    <property type="entry name" value="AB_hydrolase_1"/>
</dbReference>
<proteinExistence type="predicted"/>
<dbReference type="Proteomes" id="UP001165135">
    <property type="component" value="Unassembled WGS sequence"/>
</dbReference>
<dbReference type="PRINTS" id="PR00111">
    <property type="entry name" value="ABHYDROLASE"/>
</dbReference>
<evidence type="ECO:0000256" key="1">
    <source>
        <dbReference type="ARBA" id="ARBA00022801"/>
    </source>
</evidence>
<dbReference type="InterPro" id="IPR050266">
    <property type="entry name" value="AB_hydrolase_sf"/>
</dbReference>
<dbReference type="Gene3D" id="3.40.50.1820">
    <property type="entry name" value="alpha/beta hydrolase"/>
    <property type="match status" value="1"/>
</dbReference>
<sequence>MSELARIVRGSGPGLLLAHGGGGGIQANYGPILDGLAERYTVIGPDYPGTGGTPRATEPLTLDGIADALVEAADEEGVETFAVVGYSLGGPVAIRAAVRHPDRVTALVLTASFAHPSARMRLATRTWRRLLDAGDPPRLAAFLALIGAGASFLDRLSAEELEAMLAGAAATVPPGTPDHVDLVESVDVRADLARLNVPTLVISTTEDQLATPYHHRQLADGIPGAKFAEIATGHLPFAERPQEWLGLIRAFLDETGPAVQGASISSPSSAR</sequence>
<dbReference type="GO" id="GO:0016020">
    <property type="term" value="C:membrane"/>
    <property type="evidence" value="ECO:0007669"/>
    <property type="project" value="TreeGrafter"/>
</dbReference>
<evidence type="ECO:0000259" key="2">
    <source>
        <dbReference type="Pfam" id="PF00561"/>
    </source>
</evidence>
<keyword evidence="1 3" id="KW-0378">Hydrolase</keyword>
<dbReference type="SUPFAM" id="SSF53474">
    <property type="entry name" value="alpha/beta-Hydrolases"/>
    <property type="match status" value="1"/>
</dbReference>
<comment type="caution">
    <text evidence="3">The sequence shown here is derived from an EMBL/GenBank/DDBJ whole genome shotgun (WGS) entry which is preliminary data.</text>
</comment>
<dbReference type="Pfam" id="PF00561">
    <property type="entry name" value="Abhydrolase_1"/>
    <property type="match status" value="1"/>
</dbReference>
<dbReference type="InterPro" id="IPR029058">
    <property type="entry name" value="AB_hydrolase_fold"/>
</dbReference>
<evidence type="ECO:0000313" key="3">
    <source>
        <dbReference type="EMBL" id="GLY78674.1"/>
    </source>
</evidence>
<dbReference type="GO" id="GO:0016787">
    <property type="term" value="F:hydrolase activity"/>
    <property type="evidence" value="ECO:0007669"/>
    <property type="project" value="UniProtKB-KW"/>
</dbReference>
<gene>
    <name evidence="3" type="ORF">Airi01_069410</name>
</gene>
<evidence type="ECO:0000313" key="4">
    <source>
        <dbReference type="Proteomes" id="UP001165135"/>
    </source>
</evidence>
<name>A0A9W6RNE5_9ACTN</name>
<protein>
    <submittedName>
        <fullName evidence="3">Hydrolase, alpha/beta fold protein</fullName>
    </submittedName>
</protein>
<reference evidence="3" key="1">
    <citation type="submission" date="2023-03" db="EMBL/GenBank/DDBJ databases">
        <title>Actinoallomurus iriomotensis NBRC 103681.</title>
        <authorList>
            <person name="Ichikawa N."/>
            <person name="Sato H."/>
            <person name="Tonouchi N."/>
        </authorList>
    </citation>
    <scope>NUCLEOTIDE SEQUENCE</scope>
    <source>
        <strain evidence="3">NBRC 103681</strain>
    </source>
</reference>
<accession>A0A9W6RNE5</accession>
<organism evidence="3 4">
    <name type="scientific">Actinoallomurus iriomotensis</name>
    <dbReference type="NCBI Taxonomy" id="478107"/>
    <lineage>
        <taxon>Bacteria</taxon>
        <taxon>Bacillati</taxon>
        <taxon>Actinomycetota</taxon>
        <taxon>Actinomycetes</taxon>
        <taxon>Streptosporangiales</taxon>
        <taxon>Thermomonosporaceae</taxon>
        <taxon>Actinoallomurus</taxon>
    </lineage>
</organism>
<dbReference type="PANTHER" id="PTHR43798:SF31">
    <property type="entry name" value="AB HYDROLASE SUPERFAMILY PROTEIN YCLE"/>
    <property type="match status" value="1"/>
</dbReference>
<dbReference type="EMBL" id="BSTJ01000009">
    <property type="protein sequence ID" value="GLY78674.1"/>
    <property type="molecule type" value="Genomic_DNA"/>
</dbReference>
<dbReference type="RefSeq" id="WP_285629517.1">
    <property type="nucleotide sequence ID" value="NZ_BSTJ01000009.1"/>
</dbReference>
<dbReference type="PANTHER" id="PTHR43798">
    <property type="entry name" value="MONOACYLGLYCEROL LIPASE"/>
    <property type="match status" value="1"/>
</dbReference>